<dbReference type="EMBL" id="KQ085977">
    <property type="protein sequence ID" value="KLO12467.1"/>
    <property type="molecule type" value="Genomic_DNA"/>
</dbReference>
<proteinExistence type="predicted"/>
<feature type="compositionally biased region" description="Basic and acidic residues" evidence="1">
    <location>
        <begin position="747"/>
        <end position="758"/>
    </location>
</feature>
<name>A0A0H2RLN1_9AGAM</name>
<evidence type="ECO:0000313" key="2">
    <source>
        <dbReference type="EMBL" id="KLO12467.1"/>
    </source>
</evidence>
<feature type="compositionally biased region" description="Low complexity" evidence="1">
    <location>
        <begin position="380"/>
        <end position="393"/>
    </location>
</feature>
<feature type="compositionally biased region" description="Basic and acidic residues" evidence="1">
    <location>
        <begin position="368"/>
        <end position="377"/>
    </location>
</feature>
<evidence type="ECO:0000313" key="3">
    <source>
        <dbReference type="Proteomes" id="UP000053477"/>
    </source>
</evidence>
<reference evidence="2 3" key="1">
    <citation type="submission" date="2015-04" db="EMBL/GenBank/DDBJ databases">
        <title>Complete genome sequence of Schizopora paradoxa KUC8140, a cosmopolitan wood degrader in East Asia.</title>
        <authorList>
            <consortium name="DOE Joint Genome Institute"/>
            <person name="Min B."/>
            <person name="Park H."/>
            <person name="Jang Y."/>
            <person name="Kim J.-J."/>
            <person name="Kim K.H."/>
            <person name="Pangilinan J."/>
            <person name="Lipzen A."/>
            <person name="Riley R."/>
            <person name="Grigoriev I.V."/>
            <person name="Spatafora J.W."/>
            <person name="Choi I.-G."/>
        </authorList>
    </citation>
    <scope>NUCLEOTIDE SEQUENCE [LARGE SCALE GENOMIC DNA]</scope>
    <source>
        <strain evidence="2 3">KUC8140</strain>
    </source>
</reference>
<dbReference type="Proteomes" id="UP000053477">
    <property type="component" value="Unassembled WGS sequence"/>
</dbReference>
<protein>
    <submittedName>
        <fullName evidence="2">Uncharacterized protein</fullName>
    </submittedName>
</protein>
<feature type="region of interest" description="Disordered" evidence="1">
    <location>
        <begin position="361"/>
        <end position="443"/>
    </location>
</feature>
<accession>A0A0H2RLN1</accession>
<dbReference type="InParanoid" id="A0A0H2RLN1"/>
<feature type="compositionally biased region" description="Basic residues" evidence="1">
    <location>
        <begin position="759"/>
        <end position="778"/>
    </location>
</feature>
<sequence>MLTDTLSHALSVVGVRDGADEARAPILVAAGVPRHYRRICFPAFLTLHLASSLQFIHLGSANQVKLPALRGNSAIEEEHAFDVAHSEVATVEADDSVVVIGERAVGTMVRVMKYLEGLMLAVVSAGRAVVPWRGEEVGWARFPTVVLIIVLWPSSALLVYVIFRHDSCELHWMFVYRSSSAHPFGDDFFALENRRSRLAISSGSTPSSPLVPTRLVVPLGIIRVPFGWAVHSAWTVVTRARTGRLVNSSSIAGLPAIRPISRSIESPSSSALAVRSSALRVPNGMAFGWIPSLVGTMNFRRQTVFTPCDAFFQLRSISIPVVSFQAIVLNSGMNIEKFLGKSNAFIGPLPLTDKDITSASELAAPKSSEVEKSERSPIESTSGTSDTSVTSTDLDSERSRVSSNGTDLTACDDLLDVGSKREEGSGDGSGNGNMDEGEAQPEIDWDFDRRIGSRVFKADDDDVHEAFVGKTYNEVLADILEGDESDDSISDCFDGRTREEVMAEILGEDEEFPSEEHTCPSSSSNETVILAPTEERARSPCLSSASENDTLVFDTSSRNATQLARVTVPQSANSFNDSGVSVQRFLQHPVDAFSIFVTWHESHPTSVSDSPIFKISISRIIDTLKAISPSIIADLSRRLDASFFRSMVFTGEEHLGLVQEKEYSLLDDLWDAFGKRSNVSASHELDSLLLLVYRARLAGQLPSWTRLVEDSHGSIFSEIGLPPRIDDDDDDDVKGKKVEGPTDEELEKAARRKEEAGRSRHRRIRSSQGGRRRALKRRGSQESSAIPESGDAVQGAEEESVRVQCTTPLEPPQLDSPKDSVNPPSGAPLDLLKVMNGLLKARGLNEVVMSDHEVRAAWDATSFKIQLDMLSQQLEDMGLHDCVPHLQLEADLHSSRPSAIA</sequence>
<keyword evidence="3" id="KW-1185">Reference proteome</keyword>
<dbReference type="AlphaFoldDB" id="A0A0H2RLN1"/>
<evidence type="ECO:0000256" key="1">
    <source>
        <dbReference type="SAM" id="MobiDB-lite"/>
    </source>
</evidence>
<gene>
    <name evidence="2" type="ORF">SCHPADRAFT_417454</name>
</gene>
<organism evidence="2 3">
    <name type="scientific">Schizopora paradoxa</name>
    <dbReference type="NCBI Taxonomy" id="27342"/>
    <lineage>
        <taxon>Eukaryota</taxon>
        <taxon>Fungi</taxon>
        <taxon>Dikarya</taxon>
        <taxon>Basidiomycota</taxon>
        <taxon>Agaricomycotina</taxon>
        <taxon>Agaricomycetes</taxon>
        <taxon>Hymenochaetales</taxon>
        <taxon>Schizoporaceae</taxon>
        <taxon>Schizopora</taxon>
    </lineage>
</organism>
<feature type="region of interest" description="Disordered" evidence="1">
    <location>
        <begin position="718"/>
        <end position="827"/>
    </location>
</feature>